<gene>
    <name evidence="2" type="ORF">GGD88_000657</name>
</gene>
<dbReference type="GO" id="GO:0016740">
    <property type="term" value="F:transferase activity"/>
    <property type="evidence" value="ECO:0007669"/>
    <property type="project" value="UniProtKB-KW"/>
</dbReference>
<reference evidence="2 3" key="1">
    <citation type="submission" date="2020-08" db="EMBL/GenBank/DDBJ databases">
        <title>Genome sequencing of Purple Non-Sulfur Bacteria from various extreme environments.</title>
        <authorList>
            <person name="Mayer M."/>
        </authorList>
    </citation>
    <scope>NUCLEOTIDE SEQUENCE [LARGE SCALE GENOMIC DNA]</scope>
    <source>
        <strain evidence="2 3">JA135</strain>
    </source>
</reference>
<dbReference type="EMBL" id="JACIGI010000004">
    <property type="protein sequence ID" value="MBB4284943.1"/>
    <property type="molecule type" value="Genomic_DNA"/>
</dbReference>
<protein>
    <submittedName>
        <fullName evidence="2">Glycosyl transferase family 25</fullName>
    </submittedName>
</protein>
<accession>A0A7W6RXB2</accession>
<dbReference type="AlphaFoldDB" id="A0A7W6RXB2"/>
<comment type="caution">
    <text evidence="2">The sequence shown here is derived from an EMBL/GenBank/DDBJ whole genome shotgun (WGS) entry which is preliminary data.</text>
</comment>
<keyword evidence="2" id="KW-0808">Transferase</keyword>
<name>A0A7W6RXB2_9PROT</name>
<dbReference type="RefSeq" id="WP_184431688.1">
    <property type="nucleotide sequence ID" value="NZ_JACIGI010000004.1"/>
</dbReference>
<evidence type="ECO:0000313" key="3">
    <source>
        <dbReference type="Proteomes" id="UP000555728"/>
    </source>
</evidence>
<evidence type="ECO:0000259" key="1">
    <source>
        <dbReference type="Pfam" id="PF01755"/>
    </source>
</evidence>
<evidence type="ECO:0000313" key="2">
    <source>
        <dbReference type="EMBL" id="MBB4284943.1"/>
    </source>
</evidence>
<proteinExistence type="predicted"/>
<dbReference type="InterPro" id="IPR002654">
    <property type="entry name" value="Glyco_trans_25"/>
</dbReference>
<dbReference type="CDD" id="cd06532">
    <property type="entry name" value="Glyco_transf_25"/>
    <property type="match status" value="1"/>
</dbReference>
<dbReference type="Proteomes" id="UP000555728">
    <property type="component" value="Unassembled WGS sequence"/>
</dbReference>
<dbReference type="Pfam" id="PF01755">
    <property type="entry name" value="Glyco_transf_25"/>
    <property type="match status" value="1"/>
</dbReference>
<organism evidence="2 3">
    <name type="scientific">Roseospira goensis</name>
    <dbReference type="NCBI Taxonomy" id="391922"/>
    <lineage>
        <taxon>Bacteria</taxon>
        <taxon>Pseudomonadati</taxon>
        <taxon>Pseudomonadota</taxon>
        <taxon>Alphaproteobacteria</taxon>
        <taxon>Rhodospirillales</taxon>
        <taxon>Rhodospirillaceae</taxon>
        <taxon>Roseospira</taxon>
    </lineage>
</organism>
<feature type="domain" description="Glycosyl transferase family 25" evidence="1">
    <location>
        <begin position="4"/>
        <end position="186"/>
    </location>
</feature>
<sequence>MPLPVFVLNLPRDTDRRARVEADLARVGLQGVFVPGVDGQALTAADWARYDGPRCRVRYGTDMLPGELGCYLGHERVLRRMLEGCHRVALVLEDDARLSEDLRPLLEVLLSGPPSWQVVRLSSMRPRQVAEAVAGRRPDLPLTEGRGLFRLKTHVLGAQGYVVTAEGARGLLACGRRIVLPWDHMMDRFWENGIVPYVVWPPPVRHGTELPSCIGARDPRRRYESGVVTLWRRRMNRWRDGLGKRWYTLRHP</sequence>
<keyword evidence="3" id="KW-1185">Reference proteome</keyword>